<dbReference type="PANTHER" id="PTHR12081:SF18">
    <property type="entry name" value="TRANSCRIPTION FACTOR E2F2-RELATED"/>
    <property type="match status" value="1"/>
</dbReference>
<keyword evidence="8" id="KW-1185">Reference proteome</keyword>
<accession>A0A5J9SS52</accession>
<evidence type="ECO:0000256" key="1">
    <source>
        <dbReference type="ARBA" id="ARBA00010940"/>
    </source>
</evidence>
<dbReference type="InterPro" id="IPR037241">
    <property type="entry name" value="E2F-DP_heterodim"/>
</dbReference>
<dbReference type="GO" id="GO:0046983">
    <property type="term" value="F:protein dimerization activity"/>
    <property type="evidence" value="ECO:0007669"/>
    <property type="project" value="InterPro"/>
</dbReference>
<dbReference type="PANTHER" id="PTHR12081">
    <property type="entry name" value="TRANSCRIPTION FACTOR E2F"/>
    <property type="match status" value="1"/>
</dbReference>
<dbReference type="OrthoDB" id="1743261at2759"/>
<dbReference type="GO" id="GO:0000978">
    <property type="term" value="F:RNA polymerase II cis-regulatory region sequence-specific DNA binding"/>
    <property type="evidence" value="ECO:0007669"/>
    <property type="project" value="InterPro"/>
</dbReference>
<dbReference type="SUPFAM" id="SSF144074">
    <property type="entry name" value="E2F-DP heterodimerization region"/>
    <property type="match status" value="1"/>
</dbReference>
<comment type="caution">
    <text evidence="7">The sequence shown here is derived from an EMBL/GenBank/DDBJ whole genome shotgun (WGS) entry which is preliminary data.</text>
</comment>
<dbReference type="Pfam" id="PF16421">
    <property type="entry name" value="E2F_CC-MB"/>
    <property type="match status" value="1"/>
</dbReference>
<reference evidence="7 8" key="1">
    <citation type="journal article" date="2019" name="Sci. Rep.">
        <title>A high-quality genome of Eragrostis curvula grass provides insights into Poaceae evolution and supports new strategies to enhance forage quality.</title>
        <authorList>
            <person name="Carballo J."/>
            <person name="Santos B.A.C.M."/>
            <person name="Zappacosta D."/>
            <person name="Garbus I."/>
            <person name="Selva J.P."/>
            <person name="Gallo C.A."/>
            <person name="Diaz A."/>
            <person name="Albertini E."/>
            <person name="Caccamo M."/>
            <person name="Echenique V."/>
        </authorList>
    </citation>
    <scope>NUCLEOTIDE SEQUENCE [LARGE SCALE GENOMIC DNA]</scope>
    <source>
        <strain evidence="8">cv. Victoria</strain>
        <tissue evidence="7">Leaf</tissue>
    </source>
</reference>
<keyword evidence="4" id="KW-0804">Transcription</keyword>
<dbReference type="GO" id="GO:0090575">
    <property type="term" value="C:RNA polymerase II transcription regulator complex"/>
    <property type="evidence" value="ECO:0007669"/>
    <property type="project" value="TreeGrafter"/>
</dbReference>
<dbReference type="EMBL" id="RWGY01000391">
    <property type="protein sequence ID" value="TVU01794.1"/>
    <property type="molecule type" value="Genomic_DNA"/>
</dbReference>
<evidence type="ECO:0000256" key="3">
    <source>
        <dbReference type="ARBA" id="ARBA00023125"/>
    </source>
</evidence>
<keyword evidence="2" id="KW-0805">Transcription regulation</keyword>
<name>A0A5J9SS52_9POAL</name>
<dbReference type="Gramene" id="TVU01794">
    <property type="protein sequence ID" value="TVU01794"/>
    <property type="gene ID" value="EJB05_52790"/>
</dbReference>
<dbReference type="CDD" id="cd14660">
    <property type="entry name" value="E2F_DD"/>
    <property type="match status" value="1"/>
</dbReference>
<dbReference type="GO" id="GO:0000981">
    <property type="term" value="F:DNA-binding transcription factor activity, RNA polymerase II-specific"/>
    <property type="evidence" value="ECO:0007669"/>
    <property type="project" value="TreeGrafter"/>
</dbReference>
<dbReference type="InterPro" id="IPR032198">
    <property type="entry name" value="E2F_CC-MB"/>
</dbReference>
<dbReference type="Proteomes" id="UP000324897">
    <property type="component" value="Unassembled WGS sequence"/>
</dbReference>
<proteinExistence type="inferred from homology"/>
<dbReference type="Gene3D" id="6.10.250.540">
    <property type="match status" value="1"/>
</dbReference>
<feature type="domain" description="E2F transcription factor CC-MB" evidence="6">
    <location>
        <begin position="59"/>
        <end position="159"/>
    </location>
</feature>
<comment type="similarity">
    <text evidence="1">Belongs to the E2F/DP family.</text>
</comment>
<evidence type="ECO:0000313" key="7">
    <source>
        <dbReference type="EMBL" id="TVU01794.1"/>
    </source>
</evidence>
<feature type="non-terminal residue" evidence="7">
    <location>
        <position position="1"/>
    </location>
</feature>
<evidence type="ECO:0000259" key="6">
    <source>
        <dbReference type="Pfam" id="PF16421"/>
    </source>
</evidence>
<dbReference type="AlphaFoldDB" id="A0A5J9SS52"/>
<evidence type="ECO:0000256" key="2">
    <source>
        <dbReference type="ARBA" id="ARBA00023015"/>
    </source>
</evidence>
<gene>
    <name evidence="7" type="ORF">EJB05_52790</name>
</gene>
<protein>
    <recommendedName>
        <fullName evidence="6">E2F transcription factor CC-MB domain-containing protein</fullName>
    </recommendedName>
</protein>
<evidence type="ECO:0000256" key="5">
    <source>
        <dbReference type="SAM" id="MobiDB-lite"/>
    </source>
</evidence>
<organism evidence="7 8">
    <name type="scientific">Eragrostis curvula</name>
    <name type="common">weeping love grass</name>
    <dbReference type="NCBI Taxonomy" id="38414"/>
    <lineage>
        <taxon>Eukaryota</taxon>
        <taxon>Viridiplantae</taxon>
        <taxon>Streptophyta</taxon>
        <taxon>Embryophyta</taxon>
        <taxon>Tracheophyta</taxon>
        <taxon>Spermatophyta</taxon>
        <taxon>Magnoliopsida</taxon>
        <taxon>Liliopsida</taxon>
        <taxon>Poales</taxon>
        <taxon>Poaceae</taxon>
        <taxon>PACMAD clade</taxon>
        <taxon>Chloridoideae</taxon>
        <taxon>Eragrostideae</taxon>
        <taxon>Eragrostidinae</taxon>
        <taxon>Eragrostis</taxon>
    </lineage>
</organism>
<evidence type="ECO:0000313" key="8">
    <source>
        <dbReference type="Proteomes" id="UP000324897"/>
    </source>
</evidence>
<evidence type="ECO:0000256" key="4">
    <source>
        <dbReference type="ARBA" id="ARBA00023163"/>
    </source>
</evidence>
<dbReference type="InterPro" id="IPR015633">
    <property type="entry name" value="E2F"/>
</dbReference>
<keyword evidence="3" id="KW-0238">DNA-binding</keyword>
<sequence length="271" mass="30341">MDPVHRPVDSSLNPFGNYRYALAYAGFEEEPEDSKEIQKTQASRASFDEGLEDIDPDIRKEAEKLHLEEQTLDEHISEIREKLKQLTEDESNQRWLYLTEDDIKGLHCFQNQILIAIKAPYGTSVEVPDPDVKAGNYYQRRYRIIVRSTMGPIDVYLVSKFEEKSEAQQGGVATPTRKTNSAKHVAVKASRTIEAGERSSTKEVLLNARRFQKTTDPKASYDFQAAMMKINPSDVDSDADYWLLTDDDLATTGVSATVGGNLIGDAALCAA</sequence>
<feature type="region of interest" description="Disordered" evidence="5">
    <location>
        <begin position="30"/>
        <end position="54"/>
    </location>
</feature>